<gene>
    <name evidence="9" type="ORF">BaRGS_00035075</name>
</gene>
<dbReference type="GO" id="GO:0005634">
    <property type="term" value="C:nucleus"/>
    <property type="evidence" value="ECO:0007669"/>
    <property type="project" value="UniProtKB-SubCell"/>
</dbReference>
<dbReference type="FunFam" id="1.20.5.170:FF:000007">
    <property type="entry name" value="hepatic leukemia factor isoform X2"/>
    <property type="match status" value="1"/>
</dbReference>
<dbReference type="InterPro" id="IPR040223">
    <property type="entry name" value="PAR_bZIP"/>
</dbReference>
<dbReference type="GO" id="GO:0003677">
    <property type="term" value="F:DNA binding"/>
    <property type="evidence" value="ECO:0007669"/>
    <property type="project" value="UniProtKB-KW"/>
</dbReference>
<feature type="region of interest" description="Disordered" evidence="7">
    <location>
        <begin position="373"/>
        <end position="513"/>
    </location>
</feature>
<dbReference type="SMART" id="SM00338">
    <property type="entry name" value="BRLZ"/>
    <property type="match status" value="1"/>
</dbReference>
<organism evidence="9 10">
    <name type="scientific">Batillaria attramentaria</name>
    <dbReference type="NCBI Taxonomy" id="370345"/>
    <lineage>
        <taxon>Eukaryota</taxon>
        <taxon>Metazoa</taxon>
        <taxon>Spiralia</taxon>
        <taxon>Lophotrochozoa</taxon>
        <taxon>Mollusca</taxon>
        <taxon>Gastropoda</taxon>
        <taxon>Caenogastropoda</taxon>
        <taxon>Sorbeoconcha</taxon>
        <taxon>Cerithioidea</taxon>
        <taxon>Batillariidae</taxon>
        <taxon>Batillaria</taxon>
    </lineage>
</organism>
<keyword evidence="3" id="KW-0805">Transcription regulation</keyword>
<dbReference type="PANTHER" id="PTHR11988:SF56">
    <property type="entry name" value="TRANSCRIPTION FACTOR CES-2"/>
    <property type="match status" value="1"/>
</dbReference>
<evidence type="ECO:0000256" key="1">
    <source>
        <dbReference type="ARBA" id="ARBA00004123"/>
    </source>
</evidence>
<dbReference type="CDD" id="cd14695">
    <property type="entry name" value="bZIP_HLF"/>
    <property type="match status" value="1"/>
</dbReference>
<feature type="compositionally biased region" description="Low complexity" evidence="7">
    <location>
        <begin position="151"/>
        <end position="170"/>
    </location>
</feature>
<keyword evidence="5" id="KW-0804">Transcription</keyword>
<evidence type="ECO:0000313" key="9">
    <source>
        <dbReference type="EMBL" id="KAK7473678.1"/>
    </source>
</evidence>
<dbReference type="AlphaFoldDB" id="A0ABD0JFG9"/>
<protein>
    <recommendedName>
        <fullName evidence="8">BZIP domain-containing protein</fullName>
    </recommendedName>
</protein>
<dbReference type="InterPro" id="IPR046347">
    <property type="entry name" value="bZIP_sf"/>
</dbReference>
<keyword evidence="4" id="KW-0238">DNA-binding</keyword>
<feature type="region of interest" description="Disordered" evidence="7">
    <location>
        <begin position="1"/>
        <end position="263"/>
    </location>
</feature>
<proteinExistence type="inferred from homology"/>
<dbReference type="Gene3D" id="1.20.5.170">
    <property type="match status" value="1"/>
</dbReference>
<comment type="subcellular location">
    <subcellularLocation>
        <location evidence="1">Nucleus</location>
    </subcellularLocation>
</comment>
<feature type="domain" description="BZIP" evidence="8">
    <location>
        <begin position="490"/>
        <end position="547"/>
    </location>
</feature>
<evidence type="ECO:0000256" key="5">
    <source>
        <dbReference type="ARBA" id="ARBA00023163"/>
    </source>
</evidence>
<reference evidence="9 10" key="1">
    <citation type="journal article" date="2023" name="Sci. Data">
        <title>Genome assembly of the Korean intertidal mud-creeper Batillaria attramentaria.</title>
        <authorList>
            <person name="Patra A.K."/>
            <person name="Ho P.T."/>
            <person name="Jun S."/>
            <person name="Lee S.J."/>
            <person name="Kim Y."/>
            <person name="Won Y.J."/>
        </authorList>
    </citation>
    <scope>NUCLEOTIDE SEQUENCE [LARGE SCALE GENOMIC DNA]</scope>
    <source>
        <strain evidence="9">Wonlab-2016</strain>
    </source>
</reference>
<dbReference type="Pfam" id="PF07716">
    <property type="entry name" value="bZIP_2"/>
    <property type="match status" value="1"/>
</dbReference>
<evidence type="ECO:0000313" key="10">
    <source>
        <dbReference type="Proteomes" id="UP001519460"/>
    </source>
</evidence>
<feature type="compositionally biased region" description="Polar residues" evidence="7">
    <location>
        <begin position="118"/>
        <end position="131"/>
    </location>
</feature>
<evidence type="ECO:0000256" key="6">
    <source>
        <dbReference type="ARBA" id="ARBA00023242"/>
    </source>
</evidence>
<feature type="compositionally biased region" description="Low complexity" evidence="7">
    <location>
        <begin position="464"/>
        <end position="473"/>
    </location>
</feature>
<feature type="compositionally biased region" description="Low complexity" evidence="7">
    <location>
        <begin position="244"/>
        <end position="253"/>
    </location>
</feature>
<comment type="similarity">
    <text evidence="2">Belongs to the bZIP family. PAR subfamily.</text>
</comment>
<dbReference type="Proteomes" id="UP001519460">
    <property type="component" value="Unassembled WGS sequence"/>
</dbReference>
<evidence type="ECO:0000256" key="3">
    <source>
        <dbReference type="ARBA" id="ARBA00023015"/>
    </source>
</evidence>
<feature type="compositionally biased region" description="Low complexity" evidence="7">
    <location>
        <begin position="373"/>
        <end position="424"/>
    </location>
</feature>
<evidence type="ECO:0000256" key="2">
    <source>
        <dbReference type="ARBA" id="ARBA00009208"/>
    </source>
</evidence>
<dbReference type="EMBL" id="JACVVK020000461">
    <property type="protein sequence ID" value="KAK7473678.1"/>
    <property type="molecule type" value="Genomic_DNA"/>
</dbReference>
<feature type="non-terminal residue" evidence="9">
    <location>
        <position position="1"/>
    </location>
</feature>
<keyword evidence="10" id="KW-1185">Reference proteome</keyword>
<sequence length="553" mass="57698">VRLGAERSPVEPVGCGSTGREMAENGTVDRSSTTPPSPSFPTNHTLAYDNGQTNITSTDGQQGRLLASPRCNGYGGASPISKGNSNDVKHSGLVPSPTLDARSIKTENDVGGVELHGRSQQHSSGKSQSEQDGPLDFSLRRRDSVSETFTDDSQASSSISPPPTSGSGQPLTTVSSRLSPESDHGHHYQHPGFGHQQNHEGQAHGRNNASTRSGGGSPDNAEPIGQPKTAPPMTSSAGGGSRSPGGSSMGPMGLLPDGSPGNSAAAAAAMLGQNGSMLGSMGNLAAFMADPRRVQGGNGGKVQRPFKAYPKEALQMPLGYLGMPGMNPFASMDPSALQGLTVSQDELMSIYKQQLDFLKERDKQLMSISKMITGSTTSSTTPSTSSPSATSNGSNGSSVTAHQPSPTIPSAPLSSSSAPSPYFPHTSPPTNPLPSAPPSLGNSYSPGAHTSLSSTPFPPPAAPPLVSSTSSLAGGSTRKRPRVLPDNQKDEAYWERRRKNNDAAKRSRDARRAKEDEIAIRAALLEQENLKLRVEVAALKTETARLRCMLYNS</sequence>
<name>A0ABD0JFG9_9CAEN</name>
<accession>A0ABD0JFG9</accession>
<evidence type="ECO:0000259" key="8">
    <source>
        <dbReference type="PROSITE" id="PS50217"/>
    </source>
</evidence>
<evidence type="ECO:0000256" key="7">
    <source>
        <dbReference type="SAM" id="MobiDB-lite"/>
    </source>
</evidence>
<dbReference type="PANTHER" id="PTHR11988">
    <property type="entry name" value="THYROTROPH EMBRYONIC FACTOR RELATED"/>
    <property type="match status" value="1"/>
</dbReference>
<feature type="compositionally biased region" description="Pro residues" evidence="7">
    <location>
        <begin position="426"/>
        <end position="437"/>
    </location>
</feature>
<feature type="compositionally biased region" description="Polar residues" evidence="7">
    <location>
        <begin position="50"/>
        <end position="61"/>
    </location>
</feature>
<evidence type="ECO:0000256" key="4">
    <source>
        <dbReference type="ARBA" id="ARBA00023125"/>
    </source>
</evidence>
<comment type="caution">
    <text evidence="9">The sequence shown here is derived from an EMBL/GenBank/DDBJ whole genome shotgun (WGS) entry which is preliminary data.</text>
</comment>
<dbReference type="InterPro" id="IPR004827">
    <property type="entry name" value="bZIP"/>
</dbReference>
<dbReference type="PROSITE" id="PS50217">
    <property type="entry name" value="BZIP"/>
    <property type="match status" value="1"/>
</dbReference>
<dbReference type="SUPFAM" id="SSF57959">
    <property type="entry name" value="Leucine zipper domain"/>
    <property type="match status" value="1"/>
</dbReference>
<feature type="compositionally biased region" description="Basic and acidic residues" evidence="7">
    <location>
        <begin position="487"/>
        <end position="513"/>
    </location>
</feature>
<keyword evidence="6" id="KW-0539">Nucleus</keyword>